<proteinExistence type="predicted"/>
<accession>A0A0C1IQR0</accession>
<organism evidence="1 2">
    <name type="scientific">Flavihumibacter solisilvae</name>
    <dbReference type="NCBI Taxonomy" id="1349421"/>
    <lineage>
        <taxon>Bacteria</taxon>
        <taxon>Pseudomonadati</taxon>
        <taxon>Bacteroidota</taxon>
        <taxon>Chitinophagia</taxon>
        <taxon>Chitinophagales</taxon>
        <taxon>Chitinophagaceae</taxon>
        <taxon>Flavihumibacter</taxon>
    </lineage>
</organism>
<evidence type="ECO:0000313" key="2">
    <source>
        <dbReference type="Proteomes" id="UP000031408"/>
    </source>
</evidence>
<sequence length="104" mass="11778">MRSLAYCMEKAIHNGFTANFNVMDGLLYHADSGKSYQPDQVHVVDFYRFEGVSDPDDNDILYLIRTNDGRRGTLADAYGIYASQDVGEFFIEVEDIQKKKAVAD</sequence>
<dbReference type="STRING" id="1349421.OI18_00740"/>
<dbReference type="AlphaFoldDB" id="A0A0C1IQR0"/>
<dbReference type="Proteomes" id="UP000031408">
    <property type="component" value="Unassembled WGS sequence"/>
</dbReference>
<gene>
    <name evidence="1" type="ORF">OI18_00740</name>
</gene>
<comment type="caution">
    <text evidence="1">The sequence shown here is derived from an EMBL/GenBank/DDBJ whole genome shotgun (WGS) entry which is preliminary data.</text>
</comment>
<keyword evidence="2" id="KW-1185">Reference proteome</keyword>
<dbReference type="EMBL" id="JSVC01000001">
    <property type="protein sequence ID" value="KIC96520.1"/>
    <property type="molecule type" value="Genomic_DNA"/>
</dbReference>
<evidence type="ECO:0008006" key="3">
    <source>
        <dbReference type="Google" id="ProtNLM"/>
    </source>
</evidence>
<evidence type="ECO:0000313" key="1">
    <source>
        <dbReference type="EMBL" id="KIC96520.1"/>
    </source>
</evidence>
<reference evidence="1 2" key="1">
    <citation type="submission" date="2014-11" db="EMBL/GenBank/DDBJ databases">
        <title>Genome sequence of Flavihumibacter solisilvae 3-3.</title>
        <authorList>
            <person name="Zhou G."/>
            <person name="Li M."/>
            <person name="Wang G."/>
        </authorList>
    </citation>
    <scope>NUCLEOTIDE SEQUENCE [LARGE SCALE GENOMIC DNA]</scope>
    <source>
        <strain evidence="1 2">3-3</strain>
    </source>
</reference>
<protein>
    <recommendedName>
        <fullName evidence="3">Phosphoribosylpyrophosphate synthetase</fullName>
    </recommendedName>
</protein>
<name>A0A0C1IQR0_9BACT</name>